<feature type="domain" description="Mediator complex subunit Med16 N-terminal" evidence="11">
    <location>
        <begin position="158"/>
        <end position="480"/>
    </location>
</feature>
<evidence type="ECO:0000256" key="4">
    <source>
        <dbReference type="ARBA" id="ARBA00023015"/>
    </source>
</evidence>
<evidence type="ECO:0000313" key="14">
    <source>
        <dbReference type="Proteomes" id="UP000070501"/>
    </source>
</evidence>
<gene>
    <name evidence="9" type="primary">MED16</name>
    <name evidence="13" type="ORF">Micbo1qcDRAFT_194923</name>
</gene>
<evidence type="ECO:0000256" key="7">
    <source>
        <dbReference type="ARBA" id="ARBA00023242"/>
    </source>
</evidence>
<comment type="subcellular location">
    <subcellularLocation>
        <location evidence="1 9">Nucleus</location>
    </subcellularLocation>
</comment>
<name>A0A136J430_9PEZI</name>
<evidence type="ECO:0000256" key="1">
    <source>
        <dbReference type="ARBA" id="ARBA00004123"/>
    </source>
</evidence>
<dbReference type="InterPro" id="IPR021665">
    <property type="entry name" value="Mediator_Med16_N"/>
</dbReference>
<dbReference type="AlphaFoldDB" id="A0A136J430"/>
<proteinExistence type="inferred from homology"/>
<dbReference type="Proteomes" id="UP000070501">
    <property type="component" value="Unassembled WGS sequence"/>
</dbReference>
<evidence type="ECO:0000256" key="10">
    <source>
        <dbReference type="SAM" id="MobiDB-lite"/>
    </source>
</evidence>
<comment type="function">
    <text evidence="9">Component of the Mediator complex, a coactivator involved in the regulated transcription of nearly all RNA polymerase II-dependent genes. Mediator functions as a bridge to convey information from gene-specific regulatory proteins to the basal RNA polymerase II transcription machinery. Mediator is recruited to promoters by direct interactions with regulatory proteins and serves as a scaffold for the assembly of a functional preinitiation complex with RNA polymerase II and the general transcription factors.</text>
</comment>
<feature type="region of interest" description="Disordered" evidence="10">
    <location>
        <begin position="822"/>
        <end position="841"/>
    </location>
</feature>
<evidence type="ECO:0000256" key="9">
    <source>
        <dbReference type="RuleBase" id="RU364149"/>
    </source>
</evidence>
<evidence type="ECO:0000259" key="12">
    <source>
        <dbReference type="Pfam" id="PF20719"/>
    </source>
</evidence>
<sequence>MTANEMPLILDNAMDEAAMQVDLDDVDDLFGDGVPLALPPHPPSKRLLQRLDELRRSGCCQGVAWSKTGTIASIAQGGQSLELRYISADPKTAQWTLSDSTHFTPSTSFPGGPIVHLTWSPTNNSSELAVIDSVGRTSIFNFGTNLNRPVRVRGWDTDPVDDLHAVVGTYWLNLLPTHQSKVHPLYSPAVKVGDRYNYEPSFVPISGPFHPNPARSALITVTTRGLLKMFWYQANGKLEETKIDLESVTSADDLITHASICSDLKRVVLFVSLMTQSRQLRVVQVSILWDGTKSENQQANLPPTRPLKPVLVVKHLAVSTWLTGEHDSHLDAAMPKVSLIEFLPTSPNQATKKMASPVIIAVRSFVPTLSSPYNQEMHSSIDVWELQADSQQAVHPAFEKLGTRKSSVGQPPLDLMCLRKLDPIIVDKVVISITQVSFGKAICFTYSDGSVEYRDRFSLQPMYNEVNLDRITSLLEVGFTQEGEAGCLQSALSPTGLSFIQMNEAGKLSWHNLRYGQDVTVPLTGGQLSSVIAALTMVTAQSSFAHINIDDILAIARTFKEQPGFAAQWMTEMVKLLKIVVDYAEEVPHDHLFRNNQLQLLFSILNHIGWNGTSQTRDFRSKLSTVALNLRNIVILITIANNNTHSRQGPTPMDDPEVVSALAGCCKWSTDLLSWLCDSLFCLLDDTDFMGILQKSPPQFSELTAYLHKKNDVALHMIMCSSIRGLLNAVCRRINLLDNLSVLALKYYESRVGKDEPAATPGAPTGAKGGSYGSPLHLAYQRIQRHTSSAMIKISDFDALLTAFGTSIRAIYKVSVEQLNKQQQQNNGANGNNNKDDPGPRARAHCELALLLGGAPPPSFQQPLAKLFMQDLPKLRDQTDPANLFFADYSLLEIDDEDPRALERRRAQGVHVDMFKRIEIVKGESGGTDNNSKNGNDGAGGEGGQPTQWRMCVRCASVMEDFGLTHNRQNLAFVLSQQRNCSCGGRMVLLPLNDKGRGGQ</sequence>
<reference evidence="14" key="1">
    <citation type="submission" date="2016-02" db="EMBL/GenBank/DDBJ databases">
        <title>Draft genome sequence of Microdochium bolleyi, a fungal endophyte of beachgrass.</title>
        <authorList>
            <consortium name="DOE Joint Genome Institute"/>
            <person name="David A.S."/>
            <person name="May G."/>
            <person name="Haridas S."/>
            <person name="Lim J."/>
            <person name="Wang M."/>
            <person name="Labutti K."/>
            <person name="Lipzen A."/>
            <person name="Barry K."/>
            <person name="Grigoriev I.V."/>
        </authorList>
    </citation>
    <scope>NUCLEOTIDE SEQUENCE [LARGE SCALE GENOMIC DNA]</scope>
    <source>
        <strain evidence="14">J235TASD1</strain>
    </source>
</reference>
<keyword evidence="6 9" id="KW-0804">Transcription</keyword>
<comment type="similarity">
    <text evidence="2 9">Belongs to the Mediator complex subunit 16 family.</text>
</comment>
<protein>
    <recommendedName>
        <fullName evidence="3 9">Mediator of RNA polymerase II transcription subunit 16</fullName>
    </recommendedName>
    <alternativeName>
        <fullName evidence="8 9">Mediator complex subunit 16</fullName>
    </alternativeName>
</protein>
<dbReference type="PANTHER" id="PTHR13224">
    <property type="entry name" value="THYROID HORMONE RECEPTOR-ASSOCIATED PROTEIN-RELATED"/>
    <property type="match status" value="1"/>
</dbReference>
<evidence type="ECO:0000256" key="6">
    <source>
        <dbReference type="ARBA" id="ARBA00023163"/>
    </source>
</evidence>
<feature type="compositionally biased region" description="Low complexity" evidence="10">
    <location>
        <begin position="822"/>
        <end position="833"/>
    </location>
</feature>
<dbReference type="OrthoDB" id="4139168at2759"/>
<evidence type="ECO:0000259" key="11">
    <source>
        <dbReference type="Pfam" id="PF11635"/>
    </source>
</evidence>
<feature type="domain" description="Mediator complex subunit 16 C-terminal" evidence="12">
    <location>
        <begin position="873"/>
        <end position="986"/>
    </location>
</feature>
<evidence type="ECO:0000313" key="13">
    <source>
        <dbReference type="EMBL" id="KXJ91937.1"/>
    </source>
</evidence>
<evidence type="ECO:0000256" key="3">
    <source>
        <dbReference type="ARBA" id="ARBA00019614"/>
    </source>
</evidence>
<keyword evidence="5 9" id="KW-0010">Activator</keyword>
<dbReference type="STRING" id="196109.A0A136J430"/>
<dbReference type="PANTHER" id="PTHR13224:SF6">
    <property type="entry name" value="MEDIATOR OF RNA POLYMERASE II TRANSCRIPTION SUBUNIT 16"/>
    <property type="match status" value="1"/>
</dbReference>
<keyword evidence="7 9" id="KW-0539">Nucleus</keyword>
<dbReference type="InParanoid" id="A0A136J430"/>
<dbReference type="Pfam" id="PF11635">
    <property type="entry name" value="Med16_N"/>
    <property type="match status" value="1"/>
</dbReference>
<comment type="subunit">
    <text evidence="9">Component of the Mediator complex.</text>
</comment>
<feature type="region of interest" description="Disordered" evidence="10">
    <location>
        <begin position="921"/>
        <end position="945"/>
    </location>
</feature>
<accession>A0A136J430</accession>
<dbReference type="EMBL" id="KQ964249">
    <property type="protein sequence ID" value="KXJ91937.1"/>
    <property type="molecule type" value="Genomic_DNA"/>
</dbReference>
<dbReference type="Pfam" id="PF20719">
    <property type="entry name" value="Med16_C"/>
    <property type="match status" value="1"/>
</dbReference>
<evidence type="ECO:0000256" key="8">
    <source>
        <dbReference type="ARBA" id="ARBA00032015"/>
    </source>
</evidence>
<evidence type="ECO:0000256" key="5">
    <source>
        <dbReference type="ARBA" id="ARBA00023159"/>
    </source>
</evidence>
<keyword evidence="14" id="KW-1185">Reference proteome</keyword>
<organism evidence="13 14">
    <name type="scientific">Microdochium bolleyi</name>
    <dbReference type="NCBI Taxonomy" id="196109"/>
    <lineage>
        <taxon>Eukaryota</taxon>
        <taxon>Fungi</taxon>
        <taxon>Dikarya</taxon>
        <taxon>Ascomycota</taxon>
        <taxon>Pezizomycotina</taxon>
        <taxon>Sordariomycetes</taxon>
        <taxon>Xylariomycetidae</taxon>
        <taxon>Xylariales</taxon>
        <taxon>Microdochiaceae</taxon>
        <taxon>Microdochium</taxon>
    </lineage>
</organism>
<dbReference type="InterPro" id="IPR048338">
    <property type="entry name" value="Mediator_Med16"/>
</dbReference>
<dbReference type="GO" id="GO:0045893">
    <property type="term" value="P:positive regulation of DNA-templated transcription"/>
    <property type="evidence" value="ECO:0007669"/>
    <property type="project" value="TreeGrafter"/>
</dbReference>
<keyword evidence="4 9" id="KW-0805">Transcription regulation</keyword>
<dbReference type="InterPro" id="IPR048339">
    <property type="entry name" value="Mediator_Med16_C"/>
</dbReference>
<evidence type="ECO:0000256" key="2">
    <source>
        <dbReference type="ARBA" id="ARBA00006543"/>
    </source>
</evidence>
<dbReference type="GO" id="GO:0016592">
    <property type="term" value="C:mediator complex"/>
    <property type="evidence" value="ECO:0007669"/>
    <property type="project" value="InterPro"/>
</dbReference>